<evidence type="ECO:0000313" key="10">
    <source>
        <dbReference type="EMBL" id="SBT39175.1"/>
    </source>
</evidence>
<accession>A0A1A8Z5N9</accession>
<feature type="compositionally biased region" description="Basic and acidic residues" evidence="7">
    <location>
        <begin position="615"/>
        <end position="642"/>
    </location>
</feature>
<dbReference type="InterPro" id="IPR039795">
    <property type="entry name" value="LTN1/Rkr1"/>
</dbReference>
<dbReference type="SUPFAM" id="SSF57850">
    <property type="entry name" value="RING/U-box"/>
    <property type="match status" value="1"/>
</dbReference>
<dbReference type="Pfam" id="PF22958">
    <property type="entry name" value="Ltn1_1st"/>
    <property type="match status" value="1"/>
</dbReference>
<protein>
    <recommendedName>
        <fullName evidence="2">E3 ubiquitin-protein ligase listerin</fullName>
    </recommendedName>
</protein>
<sequence>MLRISKDALLTTLFTQTDGVLPEIESENSHLIVNCINRLHKKNLQTKLKAISELTQHLREYEKDAVGDLFSSFLSVYHKLIFHPSYHLRENLNVCLRLFIEKAKTKIKAHLRTFLPLLLISLFDYNKSVNTIASEILCTLFPRKENCKVAKDEREKQAKKKVVRLKLREGQKLYENVKRLNVNLVHLYNCIKYVKCELTEVVTCNLRNAKNDEDFDSSVYLFNVLCFFPSLVYIIVKFASVETPTVDASTDAVENTAKDAVREIVKGEFPHFGNIYKLFFKALSVVYKTNKDNVRVRKLLYLSTYNIIYLFKKHKIDYIDFNNEEANECIYDYICCVVTNKDEYILKSINHYLLLYFFSENKRMINSTLLRGYLSLVKQNRMFGNDAFNFTLTLFIFIFEKEDIKKNFFFFFLLLYFLLLNRRPSAVDTYYDVLLYLNGFFPPDGKTSATEEDVLDVINENGILSDTQCSAVFLDNVFLLPLECILIQMNWENLHFSFPNPHLYENLLNVYYCCSKKKQYKKEGKEINKLEELKERIMLHVPADNNALGGGNLHEGKVLAALTNFIAVSHFKDELIERVLRLLRVYVGHVKGKAATKAEEAAAAAAAEEAGKSSAECRERSVRSDETSFRNKDKPPHKKSDNRTPSCENNNLSNPINFILKFLLELRQIIYQVKEGNEQICISTKYFFVNLLKEIFALMLIHIRCRVYRLIGIVANNLELLLFLLTQDEQNNDEIFSLGTIFNTFEKLLEGGELEKSTHFDAIKICLHLIPVFFEISQGDSQHATRSLLQVLFRSFQRRQDVKEQLAVCVELILFMINKKRKYFDMRYIALEAYSRCALLGDTHRSDNGCLVSDSEAVLISFYEAVFSGGMSDLDIFERSFYHDMLCVYKEKIHSMQSHPDNNFCEFFLKMCTYNVFSMDSILFGCDPFGDLLLYFMIAVYFKVSYNNVENYVEPLFAKLKKETLFSCIHFMKSVYEYCVHWEGSVDGRRGHNTPFAKEEISSTSDRSIDSSSDSSGNGDGESDRLYLSATVEGGIVGKATISTAPSCESGESEKREEDMDDGGGLTRGEDNHGSNVKMCYILHRKDVLSEKYILRLLLIYRIYHGVQVFTRYHLKRFALFCFGEEGEAGGKGETGGKGEAGDKGETGDTWDPFFDFIYRNARCQELYSLLRTLKKQTEKEGIYIDSRLILFFRIHAIFMKKEKEEKDYPLEEVNILDVIRLMKKIKEQEIIDICKKIVKEKNGKGEFSCLEDTTTLQSVANELNSYKVKSIFDLKVKIFLFKQYVVRCIICSQGKVEGELELELELEQELELELELELGNSADDVQRNAEVDRENPRMLKMRDEEFYEKRVKRLKERLPLFFHTYVEENMSLCAENELCSLNLIHHLVCISRLIPDFNFFNCKAAQRVLASMPHVSMENYDIYFRGLRFVPVCAYGLGTPFFGRENAFTEYISFLKAHYKRHYKNQAAVQKERGKSLGNMLMSSFESGCEKDRCGKHEREEESTIPQLREKIGIHFLKYIIYILTENDTIWSDVRNSKSFMYTVIKILYFILSIHQCCQKCIDGKLKEVCVELLRNLFEKNSKFFNPIHKIFFFSLPLSITHYSEYLVKEKVFFENFTLDDESLKNVKRKILDVYMNTFYLYILFSNMEKYKESSVFIDRSFSILLINCIMFLELSRLKSIDTSSFLAVSAYLSITEQAKNSFLNSITVGRNSDTGNGAGDVEGRGAIREKFPIENEQGEFRSAFVDSLDGKVNSEMDGGFFSEGSDCLDENTSRIGRLQDDGEKHPSLRNSRRKENPLYSVKRQLKNIFLMIDLNENILDLYTFLQEMNYLKVLLSMINICLSSEYFIYDQHLYQQFMTILESQNFNMYNFLSDIKDILHILDEHNDDKHKCSMNSKKKKTFLFFLSLYLALHLITIFPNECITVINEDKLLNIVQFNEMYFSNLIIKFQLNELRCIAKEYPSTSFFYDPITKTLSFKYKIREDDNQQLEDVTAKLTLNFLPNYPFSHLAISDKIESLDRKADIHNSIKSMYKYARTGNINDMFIRFDSLMNGYFQNKAQCNICFMLLHDQKICDKICSRCGTSYHSFCLRKWFLTSHNTKCPSCQMQFT</sequence>
<feature type="domain" description="RING-type" evidence="8">
    <location>
        <begin position="2063"/>
        <end position="2108"/>
    </location>
</feature>
<feature type="region of interest" description="Disordered" evidence="7">
    <location>
        <begin position="1043"/>
        <end position="1071"/>
    </location>
</feature>
<name>A0A1A8Z5N9_PLAOA</name>
<evidence type="ECO:0000259" key="8">
    <source>
        <dbReference type="PROSITE" id="PS50089"/>
    </source>
</evidence>
<dbReference type="InterPro" id="IPR011989">
    <property type="entry name" value="ARM-like"/>
</dbReference>
<evidence type="ECO:0000313" key="11">
    <source>
        <dbReference type="Proteomes" id="UP000078550"/>
    </source>
</evidence>
<feature type="region of interest" description="Disordered" evidence="7">
    <location>
        <begin position="1776"/>
        <end position="1795"/>
    </location>
</feature>
<dbReference type="PANTHER" id="PTHR12389:SF0">
    <property type="entry name" value="E3 UBIQUITIN-PROTEIN LIGASE LISTERIN"/>
    <property type="match status" value="1"/>
</dbReference>
<keyword evidence="5" id="KW-0862">Zinc</keyword>
<dbReference type="EMBL" id="FLRE01000144">
    <property type="protein sequence ID" value="SBT39175.1"/>
    <property type="molecule type" value="Genomic_DNA"/>
</dbReference>
<dbReference type="GO" id="GO:0061630">
    <property type="term" value="F:ubiquitin protein ligase activity"/>
    <property type="evidence" value="ECO:0007669"/>
    <property type="project" value="InterPro"/>
</dbReference>
<dbReference type="PROSITE" id="PS51292">
    <property type="entry name" value="ZF_RING_CH"/>
    <property type="match status" value="1"/>
</dbReference>
<feature type="region of interest" description="Disordered" evidence="7">
    <location>
        <begin position="615"/>
        <end position="649"/>
    </location>
</feature>
<dbReference type="GO" id="GO:0008270">
    <property type="term" value="F:zinc ion binding"/>
    <property type="evidence" value="ECO:0007669"/>
    <property type="project" value="UniProtKB-KW"/>
</dbReference>
<evidence type="ECO:0000256" key="7">
    <source>
        <dbReference type="SAM" id="MobiDB-lite"/>
    </source>
</evidence>
<evidence type="ECO:0000256" key="6">
    <source>
        <dbReference type="PROSITE-ProRule" id="PRU00175"/>
    </source>
</evidence>
<evidence type="ECO:0000256" key="4">
    <source>
        <dbReference type="ARBA" id="ARBA00022771"/>
    </source>
</evidence>
<dbReference type="PANTHER" id="PTHR12389">
    <property type="entry name" value="ZINC FINGER PROTEIN 294"/>
    <property type="match status" value="1"/>
</dbReference>
<dbReference type="Proteomes" id="UP000078550">
    <property type="component" value="Unassembled WGS sequence"/>
</dbReference>
<dbReference type="GO" id="GO:0072344">
    <property type="term" value="P:rescue of stalled ribosome"/>
    <property type="evidence" value="ECO:0007669"/>
    <property type="project" value="TreeGrafter"/>
</dbReference>
<evidence type="ECO:0000256" key="2">
    <source>
        <dbReference type="ARBA" id="ARBA00017157"/>
    </source>
</evidence>
<organism evidence="10 11">
    <name type="scientific">Plasmodium ovale wallikeri</name>
    <dbReference type="NCBI Taxonomy" id="864142"/>
    <lineage>
        <taxon>Eukaryota</taxon>
        <taxon>Sar</taxon>
        <taxon>Alveolata</taxon>
        <taxon>Apicomplexa</taxon>
        <taxon>Aconoidasida</taxon>
        <taxon>Haemosporida</taxon>
        <taxon>Plasmodiidae</taxon>
        <taxon>Plasmodium</taxon>
        <taxon>Plasmodium (Plasmodium)</taxon>
    </lineage>
</organism>
<dbReference type="GO" id="GO:1990116">
    <property type="term" value="P:ribosome-associated ubiquitin-dependent protein catabolic process"/>
    <property type="evidence" value="ECO:0007669"/>
    <property type="project" value="InterPro"/>
</dbReference>
<feature type="region of interest" description="Disordered" evidence="7">
    <location>
        <begin position="993"/>
        <end position="1022"/>
    </location>
</feature>
<evidence type="ECO:0000256" key="1">
    <source>
        <dbReference type="ARBA" id="ARBA00007997"/>
    </source>
</evidence>
<dbReference type="InterPro" id="IPR013083">
    <property type="entry name" value="Znf_RING/FYVE/PHD"/>
</dbReference>
<feature type="domain" description="RING-CH-type" evidence="9">
    <location>
        <begin position="2055"/>
        <end position="2112"/>
    </location>
</feature>
<evidence type="ECO:0000259" key="9">
    <source>
        <dbReference type="PROSITE" id="PS51292"/>
    </source>
</evidence>
<comment type="similarity">
    <text evidence="1">Belongs to the LTN1 family.</text>
</comment>
<evidence type="ECO:0000256" key="3">
    <source>
        <dbReference type="ARBA" id="ARBA00022723"/>
    </source>
</evidence>
<proteinExistence type="inferred from homology"/>
<gene>
    <name evidence="10" type="ORF">POVWA2_037200</name>
</gene>
<feature type="compositionally biased region" description="Basic and acidic residues" evidence="7">
    <location>
        <begin position="1779"/>
        <end position="1788"/>
    </location>
</feature>
<dbReference type="Gene3D" id="1.25.10.10">
    <property type="entry name" value="Leucine-rich Repeat Variant"/>
    <property type="match status" value="1"/>
</dbReference>
<dbReference type="InterPro" id="IPR011016">
    <property type="entry name" value="Znf_RING-CH"/>
</dbReference>
<dbReference type="InterPro" id="IPR001841">
    <property type="entry name" value="Znf_RING"/>
</dbReference>
<dbReference type="GO" id="GO:1990112">
    <property type="term" value="C:RQC complex"/>
    <property type="evidence" value="ECO:0007669"/>
    <property type="project" value="InterPro"/>
</dbReference>
<feature type="compositionally biased region" description="Low complexity" evidence="7">
    <location>
        <begin position="1002"/>
        <end position="1017"/>
    </location>
</feature>
<keyword evidence="3" id="KW-0479">Metal-binding</keyword>
<dbReference type="GO" id="GO:0005829">
    <property type="term" value="C:cytosol"/>
    <property type="evidence" value="ECO:0007669"/>
    <property type="project" value="TreeGrafter"/>
</dbReference>
<dbReference type="SMART" id="SM01197">
    <property type="entry name" value="FANCL_C"/>
    <property type="match status" value="1"/>
</dbReference>
<reference evidence="11" key="1">
    <citation type="submission" date="2016-05" db="EMBL/GenBank/DDBJ databases">
        <authorList>
            <person name="Naeem Raeece"/>
        </authorList>
    </citation>
    <scope>NUCLEOTIDE SEQUENCE [LARGE SCALE GENOMIC DNA]</scope>
</reference>
<dbReference type="InterPro" id="IPR054476">
    <property type="entry name" value="Ltn1_N"/>
</dbReference>
<dbReference type="PROSITE" id="PS50089">
    <property type="entry name" value="ZF_RING_2"/>
    <property type="match status" value="1"/>
</dbReference>
<dbReference type="Gene3D" id="3.30.40.10">
    <property type="entry name" value="Zinc/RING finger domain, C3HC4 (zinc finger)"/>
    <property type="match status" value="1"/>
</dbReference>
<keyword evidence="4 6" id="KW-0863">Zinc-finger</keyword>
<evidence type="ECO:0000256" key="5">
    <source>
        <dbReference type="ARBA" id="ARBA00022833"/>
    </source>
</evidence>
<dbReference type="GO" id="GO:0043023">
    <property type="term" value="F:ribosomal large subunit binding"/>
    <property type="evidence" value="ECO:0007669"/>
    <property type="project" value="TreeGrafter"/>
</dbReference>